<dbReference type="Proteomes" id="UP001307705">
    <property type="component" value="Unassembled WGS sequence"/>
</dbReference>
<comment type="caution">
    <text evidence="6">The sequence shown here is derived from an EMBL/GenBank/DDBJ whole genome shotgun (WGS) entry which is preliminary data.</text>
</comment>
<keyword evidence="7" id="KW-1185">Reference proteome</keyword>
<feature type="transmembrane region" description="Helical" evidence="5">
    <location>
        <begin position="102"/>
        <end position="130"/>
    </location>
</feature>
<keyword evidence="3 5" id="KW-1133">Transmembrane helix</keyword>
<gene>
    <name evidence="6" type="ORF">Ataiwa_12210</name>
</gene>
<feature type="transmembrane region" description="Helical" evidence="5">
    <location>
        <begin position="164"/>
        <end position="184"/>
    </location>
</feature>
<reference evidence="6 7" key="1">
    <citation type="submission" date="2023-08" db="EMBL/GenBank/DDBJ databases">
        <title>Draft genome sequence of Algoriphagus taiwanensis.</title>
        <authorList>
            <person name="Takatani N."/>
            <person name="Hosokawa M."/>
            <person name="Sawabe T."/>
        </authorList>
    </citation>
    <scope>NUCLEOTIDE SEQUENCE [LARGE SCALE GENOMIC DNA]</scope>
    <source>
        <strain evidence="6 7">JCM 19755</strain>
    </source>
</reference>
<feature type="transmembrane region" description="Helical" evidence="5">
    <location>
        <begin position="136"/>
        <end position="152"/>
    </location>
</feature>
<dbReference type="NCBIfam" id="NF037982">
    <property type="entry name" value="Nramp_1"/>
    <property type="match status" value="1"/>
</dbReference>
<feature type="transmembrane region" description="Helical" evidence="5">
    <location>
        <begin position="315"/>
        <end position="336"/>
    </location>
</feature>
<organism evidence="6 7">
    <name type="scientific">Algoriphagus taiwanensis</name>
    <dbReference type="NCBI Taxonomy" id="1445656"/>
    <lineage>
        <taxon>Bacteria</taxon>
        <taxon>Pseudomonadati</taxon>
        <taxon>Bacteroidota</taxon>
        <taxon>Cytophagia</taxon>
        <taxon>Cytophagales</taxon>
        <taxon>Cyclobacteriaceae</taxon>
        <taxon>Algoriphagus</taxon>
    </lineage>
</organism>
<evidence type="ECO:0000256" key="4">
    <source>
        <dbReference type="ARBA" id="ARBA00023136"/>
    </source>
</evidence>
<dbReference type="PANTHER" id="PTHR11706">
    <property type="entry name" value="SOLUTE CARRIER PROTEIN FAMILY 11 MEMBER"/>
    <property type="match status" value="1"/>
</dbReference>
<sequence length="445" mass="49309">MIESNRTIAVKSAPRSFLEKLKFLGPGFILGASIVGSGELIATTVLGAEAGFITFWVILLSCFIKVSIQLEYGKNAILTGKPLMVEFNELAGLRIGKGHWTVWTIFLLTLFKIIQLGGMIGGAAIIINLIFPSLSLPWIASFLGLSLILFFLKNYYPLIEKTSTFLVFGFTLLTLASLIGLFFTPFSFTWEQVATGLTFILPSELIFVAIGAFGITGVASDEIIAYTYWCQEKGYANYVGKNDGSEDWKIRAKGWISIMYLDAFIAMLIYTLVTSSFYLLGAAILHGKQEIPQGLDLIRSLASIYTEILGPKARFAYLIGGFFALYSSAFATLAYWTRLFPDVFSQMGWIEKSEKAWAKTVTWLSVIFPVLWVLIFVFIKEPGFMVLAGGAIGSVMLLVVIFGGIQFHRKNLGLQLFNGPISKIMFWLSTLSILLVSAYGIYKLF</sequence>
<feature type="transmembrane region" description="Helical" evidence="5">
    <location>
        <begin position="424"/>
        <end position="442"/>
    </location>
</feature>
<feature type="transmembrane region" description="Helical" evidence="5">
    <location>
        <begin position="356"/>
        <end position="378"/>
    </location>
</feature>
<keyword evidence="4 5" id="KW-0472">Membrane</keyword>
<protein>
    <submittedName>
        <fullName evidence="6">Nramp family divalent metal transporter</fullName>
    </submittedName>
</protein>
<dbReference type="EMBL" id="BTPE01000003">
    <property type="protein sequence ID" value="GMQ32949.1"/>
    <property type="molecule type" value="Genomic_DNA"/>
</dbReference>
<evidence type="ECO:0000313" key="7">
    <source>
        <dbReference type="Proteomes" id="UP001307705"/>
    </source>
</evidence>
<dbReference type="RefSeq" id="WP_338227739.1">
    <property type="nucleotide sequence ID" value="NZ_BTPE01000003.1"/>
</dbReference>
<dbReference type="InterPro" id="IPR001046">
    <property type="entry name" value="NRAMP_fam"/>
</dbReference>
<feature type="transmembrane region" description="Helical" evidence="5">
    <location>
        <begin position="196"/>
        <end position="219"/>
    </location>
</feature>
<feature type="transmembrane region" description="Helical" evidence="5">
    <location>
        <begin position="258"/>
        <end position="280"/>
    </location>
</feature>
<evidence type="ECO:0000313" key="6">
    <source>
        <dbReference type="EMBL" id="GMQ32949.1"/>
    </source>
</evidence>
<proteinExistence type="predicted"/>
<dbReference type="PANTHER" id="PTHR11706:SF3">
    <property type="entry name" value="METAL ION TRANSPORT PROTEIN"/>
    <property type="match status" value="1"/>
</dbReference>
<evidence type="ECO:0000256" key="3">
    <source>
        <dbReference type="ARBA" id="ARBA00022989"/>
    </source>
</evidence>
<feature type="transmembrane region" description="Helical" evidence="5">
    <location>
        <begin position="21"/>
        <end position="42"/>
    </location>
</feature>
<accession>A0ABQ6PYE2</accession>
<evidence type="ECO:0000256" key="5">
    <source>
        <dbReference type="SAM" id="Phobius"/>
    </source>
</evidence>
<keyword evidence="2 5" id="KW-0812">Transmembrane</keyword>
<evidence type="ECO:0000256" key="1">
    <source>
        <dbReference type="ARBA" id="ARBA00004141"/>
    </source>
</evidence>
<name>A0ABQ6PYE2_9BACT</name>
<feature type="transmembrane region" description="Helical" evidence="5">
    <location>
        <begin position="384"/>
        <end position="403"/>
    </location>
</feature>
<feature type="transmembrane region" description="Helical" evidence="5">
    <location>
        <begin position="48"/>
        <end position="68"/>
    </location>
</feature>
<evidence type="ECO:0000256" key="2">
    <source>
        <dbReference type="ARBA" id="ARBA00022692"/>
    </source>
</evidence>
<comment type="subcellular location">
    <subcellularLocation>
        <location evidence="1">Membrane</location>
        <topology evidence="1">Multi-pass membrane protein</topology>
    </subcellularLocation>
</comment>